<dbReference type="PANTHER" id="PTHR43434:SF26">
    <property type="entry name" value="PYROPHOSPHATASE PPAX"/>
    <property type="match status" value="1"/>
</dbReference>
<evidence type="ECO:0000313" key="3">
    <source>
        <dbReference type="EMBL" id="TMN21330.1"/>
    </source>
</evidence>
<dbReference type="CDD" id="cd02616">
    <property type="entry name" value="HAD_PPase"/>
    <property type="match status" value="1"/>
</dbReference>
<dbReference type="Gene3D" id="1.10.150.240">
    <property type="entry name" value="Putative phosphatase, domain 2"/>
    <property type="match status" value="1"/>
</dbReference>
<dbReference type="SFLD" id="SFLDG01129">
    <property type="entry name" value="C1.5:_HAD__Beta-PGM__Phosphata"/>
    <property type="match status" value="1"/>
</dbReference>
<dbReference type="NCBIfam" id="NF009804">
    <property type="entry name" value="PRK13288.1"/>
    <property type="match status" value="1"/>
</dbReference>
<evidence type="ECO:0000313" key="4">
    <source>
        <dbReference type="Proteomes" id="UP000306980"/>
    </source>
</evidence>
<organism evidence="3 4">
    <name type="scientific">Lentibacillus cibarius</name>
    <dbReference type="NCBI Taxonomy" id="2583219"/>
    <lineage>
        <taxon>Bacteria</taxon>
        <taxon>Bacillati</taxon>
        <taxon>Bacillota</taxon>
        <taxon>Bacilli</taxon>
        <taxon>Bacillales</taxon>
        <taxon>Bacillaceae</taxon>
        <taxon>Lentibacillus</taxon>
    </lineage>
</organism>
<dbReference type="EC" id="3.6.1.1" evidence="3"/>
<dbReference type="FunFam" id="3.40.50.1000:FF:000022">
    <property type="entry name" value="Phosphoglycolate phosphatase"/>
    <property type="match status" value="1"/>
</dbReference>
<dbReference type="AlphaFoldDB" id="A0A5S3QHF9"/>
<dbReference type="GO" id="GO:0008967">
    <property type="term" value="F:phosphoglycolate phosphatase activity"/>
    <property type="evidence" value="ECO:0007669"/>
    <property type="project" value="TreeGrafter"/>
</dbReference>
<gene>
    <name evidence="3" type="primary">ppaX</name>
    <name evidence="3" type="ORF">FFL34_03820</name>
</gene>
<dbReference type="Proteomes" id="UP000306980">
    <property type="component" value="Unassembled WGS sequence"/>
</dbReference>
<comment type="caution">
    <text evidence="3">The sequence shown here is derived from an EMBL/GenBank/DDBJ whole genome shotgun (WGS) entry which is preliminary data.</text>
</comment>
<proteinExistence type="predicted"/>
<protein>
    <submittedName>
        <fullName evidence="3">Pyrophosphatase PpaX</fullName>
        <ecNumber evidence="3">3.6.1.1</ecNumber>
    </submittedName>
</protein>
<dbReference type="SFLD" id="SFLDS00003">
    <property type="entry name" value="Haloacid_Dehalogenase"/>
    <property type="match status" value="1"/>
</dbReference>
<dbReference type="Pfam" id="PF13419">
    <property type="entry name" value="HAD_2"/>
    <property type="match status" value="1"/>
</dbReference>
<evidence type="ECO:0000256" key="1">
    <source>
        <dbReference type="ARBA" id="ARBA00022801"/>
    </source>
</evidence>
<dbReference type="GO" id="GO:0006281">
    <property type="term" value="P:DNA repair"/>
    <property type="evidence" value="ECO:0007669"/>
    <property type="project" value="TreeGrafter"/>
</dbReference>
<dbReference type="OrthoDB" id="9807630at2"/>
<evidence type="ECO:0000256" key="2">
    <source>
        <dbReference type="ARBA" id="ARBA00022842"/>
    </source>
</evidence>
<dbReference type="InterPro" id="IPR023214">
    <property type="entry name" value="HAD_sf"/>
</dbReference>
<dbReference type="InterPro" id="IPR050155">
    <property type="entry name" value="HAD-like_hydrolase_sf"/>
</dbReference>
<dbReference type="SUPFAM" id="SSF56784">
    <property type="entry name" value="HAD-like"/>
    <property type="match status" value="1"/>
</dbReference>
<name>A0A5S3QHF9_9BACI</name>
<dbReference type="InterPro" id="IPR041492">
    <property type="entry name" value="HAD_2"/>
</dbReference>
<dbReference type="InterPro" id="IPR036412">
    <property type="entry name" value="HAD-like_sf"/>
</dbReference>
<dbReference type="NCBIfam" id="TIGR01509">
    <property type="entry name" value="HAD-SF-IA-v3"/>
    <property type="match status" value="1"/>
</dbReference>
<accession>A0A5S3QHF9</accession>
<reference evidence="3 4" key="1">
    <citation type="submission" date="2019-05" db="EMBL/GenBank/DDBJ databases">
        <title>Genomic analysis of Lentibacillus sp. NKC220-2.</title>
        <authorList>
            <person name="Oh Y.J."/>
        </authorList>
    </citation>
    <scope>NUCLEOTIDE SEQUENCE [LARGE SCALE GENOMIC DNA]</scope>
    <source>
        <strain evidence="3 4">NKC220-2</strain>
    </source>
</reference>
<dbReference type="NCBIfam" id="TIGR01549">
    <property type="entry name" value="HAD-SF-IA-v1"/>
    <property type="match status" value="1"/>
</dbReference>
<keyword evidence="1 3" id="KW-0378">Hydrolase</keyword>
<dbReference type="PANTHER" id="PTHR43434">
    <property type="entry name" value="PHOSPHOGLYCOLATE PHOSPHATASE"/>
    <property type="match status" value="1"/>
</dbReference>
<dbReference type="InterPro" id="IPR023198">
    <property type="entry name" value="PGP-like_dom2"/>
</dbReference>
<sequence length="211" mass="23942">MNIHTILFDLDGTLIDTNELIIESFIHTFQHYGKKLAREEAIEFIGPPLKDTFLQYNPVQAESMMETYREHNKKHHDDYVTAFPNVLKTIDRLHQKNIQLGIVTTKLRGTVGMGLRVTQLDSYFKTVITLDDVTCAKPHPEPVIKAMNELGASPESTLMVGDNSHDIEAGRNAAVKTAAVSWSLKDREKLLAYKPTYMLDDMQDLLKITEV</sequence>
<dbReference type="GO" id="GO:0004427">
    <property type="term" value="F:inorganic diphosphate phosphatase activity"/>
    <property type="evidence" value="ECO:0007669"/>
    <property type="project" value="UniProtKB-EC"/>
</dbReference>
<dbReference type="SFLD" id="SFLDG01135">
    <property type="entry name" value="C1.5.6:_HAD__Beta-PGM__Phospha"/>
    <property type="match status" value="1"/>
</dbReference>
<dbReference type="Gene3D" id="3.40.50.1000">
    <property type="entry name" value="HAD superfamily/HAD-like"/>
    <property type="match status" value="1"/>
</dbReference>
<dbReference type="EMBL" id="VCIA01000001">
    <property type="protein sequence ID" value="TMN21330.1"/>
    <property type="molecule type" value="Genomic_DNA"/>
</dbReference>
<keyword evidence="2" id="KW-0460">Magnesium</keyword>
<dbReference type="PRINTS" id="PR00413">
    <property type="entry name" value="HADHALOGNASE"/>
</dbReference>
<dbReference type="GO" id="GO:0005829">
    <property type="term" value="C:cytosol"/>
    <property type="evidence" value="ECO:0007669"/>
    <property type="project" value="TreeGrafter"/>
</dbReference>
<dbReference type="InterPro" id="IPR006439">
    <property type="entry name" value="HAD-SF_hydro_IA"/>
</dbReference>
<dbReference type="RefSeq" id="WP_138601625.1">
    <property type="nucleotide sequence ID" value="NZ_VCIA01000001.1"/>
</dbReference>